<keyword evidence="2" id="KW-1185">Reference proteome</keyword>
<dbReference type="Proteomes" id="UP000603641">
    <property type="component" value="Unassembled WGS sequence"/>
</dbReference>
<accession>A0ABR8SR66</accession>
<dbReference type="RefSeq" id="WP_191755218.1">
    <property type="nucleotide sequence ID" value="NZ_JACSQM010000011.1"/>
</dbReference>
<name>A0ABR8SR66_9BACL</name>
<sequence>MTEFNINVMVERVTEKIYENDPTLVERYGDKGRTKCVEDNHHHFKHLETAYELDNSAFFIDYAIWLDGILQKFGMSTQLLMDNFDFIIEVLLEEQGKQRIENTRIGIYTDYLKQANDVLRSKVESH</sequence>
<protein>
    <submittedName>
        <fullName evidence="1">Uncharacterized protein</fullName>
    </submittedName>
</protein>
<reference evidence="1 2" key="1">
    <citation type="submission" date="2020-08" db="EMBL/GenBank/DDBJ databases">
        <title>A Genomic Blueprint of the Chicken Gut Microbiome.</title>
        <authorList>
            <person name="Gilroy R."/>
            <person name="Ravi A."/>
            <person name="Getino M."/>
            <person name="Pursley I."/>
            <person name="Horton D.L."/>
            <person name="Alikhan N.-F."/>
            <person name="Baker D."/>
            <person name="Gharbi K."/>
            <person name="Hall N."/>
            <person name="Watson M."/>
            <person name="Adriaenssens E.M."/>
            <person name="Foster-Nyarko E."/>
            <person name="Jarju S."/>
            <person name="Secka A."/>
            <person name="Antonio M."/>
            <person name="Oren A."/>
            <person name="Chaudhuri R."/>
            <person name="La Ragione R.M."/>
            <person name="Hildebrand F."/>
            <person name="Pallen M.J."/>
        </authorList>
    </citation>
    <scope>NUCLEOTIDE SEQUENCE [LARGE SCALE GENOMIC DNA]</scope>
    <source>
        <strain evidence="1 2">Sa2CUA10</strain>
    </source>
</reference>
<organism evidence="1 2">
    <name type="scientific">Fictibacillus norfolkensis</name>
    <dbReference type="NCBI Taxonomy" id="2762233"/>
    <lineage>
        <taxon>Bacteria</taxon>
        <taxon>Bacillati</taxon>
        <taxon>Bacillota</taxon>
        <taxon>Bacilli</taxon>
        <taxon>Bacillales</taxon>
        <taxon>Fictibacillaceae</taxon>
        <taxon>Fictibacillus</taxon>
    </lineage>
</organism>
<dbReference type="EMBL" id="JACSQM010000011">
    <property type="protein sequence ID" value="MBD7965995.1"/>
    <property type="molecule type" value="Genomic_DNA"/>
</dbReference>
<evidence type="ECO:0000313" key="1">
    <source>
        <dbReference type="EMBL" id="MBD7965995.1"/>
    </source>
</evidence>
<evidence type="ECO:0000313" key="2">
    <source>
        <dbReference type="Proteomes" id="UP000603641"/>
    </source>
</evidence>
<gene>
    <name evidence="1" type="ORF">H9648_18210</name>
</gene>
<comment type="caution">
    <text evidence="1">The sequence shown here is derived from an EMBL/GenBank/DDBJ whole genome shotgun (WGS) entry which is preliminary data.</text>
</comment>
<proteinExistence type="predicted"/>